<sequence length="821" mass="96502">MSFQNKFKLNIKVPRNVRKNEKYNEISRRFQYALIEYYTNYTIEKNTLNTHVKCRNLNYFIDNLRDEFNEHVTPLITKGTRKKKKKSLWDEEVEEKILNKLQEETENSCARNPTHYNKEIRILRKEMEDYCDERDELKGELHKMNIHEEERCNKFREWTIEYLVNFWNDYFWRKYITYKALVEPFQINSDCSVITLFDNTFNCENDGDIRLHLPARIRDKYPINKRYFPKNNLVPSNPKDKIALEDKTPQPYVDTTYSKNSTKEVLEVGKSPEIPDRVFYPEMPKSIQSTSTNVKVNQDPVSINEYKGVKRVSLQTYIPHYIAPKKAASASLMPNPVTTPSPVSSASAPAPPVQAPHVQVPSVQAISQSHMGGPSTPVVGASLAIPPPTANIQGQGVILKAASTSQIDRGNVLKGSGKSLITPPTEELSILRYSSIIPVLVGGITIFILLSKYSPLGLLFGNKKKKRHLKQTPKVAVKPPHLEKVSELVERDNLEDMIHDIPYGYRMYKIRNNVYMPKKKKKFKKTIIDIHLEVLDECQKGQWELNKGDFLEIIMDEFMKNEKIIYNNLSSSDSIGTNMCNSEEIVKQKILWNHWIEKHKHTLEIHKNETWFNTLKAEWKHEQHEYLQKIEESKESELSERKNIPLLEIQKDIWRQWVSKQHKLMERYNEKDWFKNLLKFIEEEPNELETENHVENISLTNLEELETQKLYQELYKKKQLIAKLWMLILLLVVEECEIEDNINDKELYLDRFLESLKSKRCFGEKRYNAEKICESNDIFDGNKNDETDKYKNEEWFSELNDDCINDDDDTYILANKNKLNK</sequence>
<proteinExistence type="predicted"/>
<name>A0A0J9VTZ7_PLAVI</name>
<evidence type="ECO:0000259" key="1">
    <source>
        <dbReference type="Pfam" id="PF12879"/>
    </source>
</evidence>
<protein>
    <recommendedName>
        <fullName evidence="1">Schizont-infected cell agglutination C-terminal domain-containing protein</fullName>
    </recommendedName>
</protein>
<gene>
    <name evidence="2" type="ORF">PVMG_04827</name>
</gene>
<dbReference type="Proteomes" id="UP000053776">
    <property type="component" value="Unassembled WGS sequence"/>
</dbReference>
<accession>A0A0J9VTZ7</accession>
<feature type="domain" description="Schizont-infected cell agglutination C-terminal" evidence="1">
    <location>
        <begin position="523"/>
        <end position="563"/>
    </location>
</feature>
<dbReference type="EMBL" id="KQ235090">
    <property type="protein sequence ID" value="KMZ91053.1"/>
    <property type="molecule type" value="Genomic_DNA"/>
</dbReference>
<organism evidence="2 3">
    <name type="scientific">Plasmodium vivax Mauritania I</name>
    <dbReference type="NCBI Taxonomy" id="1035515"/>
    <lineage>
        <taxon>Eukaryota</taxon>
        <taxon>Sar</taxon>
        <taxon>Alveolata</taxon>
        <taxon>Apicomplexa</taxon>
        <taxon>Aconoidasida</taxon>
        <taxon>Haemosporida</taxon>
        <taxon>Plasmodiidae</taxon>
        <taxon>Plasmodium</taxon>
        <taxon>Plasmodium (Plasmodium)</taxon>
    </lineage>
</organism>
<dbReference type="OrthoDB" id="376328at2759"/>
<evidence type="ECO:0000313" key="3">
    <source>
        <dbReference type="Proteomes" id="UP000053776"/>
    </source>
</evidence>
<dbReference type="Pfam" id="PF12879">
    <property type="entry name" value="SICA_C"/>
    <property type="match status" value="1"/>
</dbReference>
<reference evidence="2 3" key="1">
    <citation type="submission" date="2011-08" db="EMBL/GenBank/DDBJ databases">
        <title>The Genome Sequence of Plasmodium vivax Mauritania I.</title>
        <authorList>
            <consortium name="The Broad Institute Genome Sequencing Platform"/>
            <consortium name="The Broad Institute Genome Sequencing Center for Infectious Disease"/>
            <person name="Neafsey D."/>
            <person name="Carlton J."/>
            <person name="Barnwell J."/>
            <person name="Collins W."/>
            <person name="Escalante A."/>
            <person name="Mullikin J."/>
            <person name="Saul A."/>
            <person name="Guigo R."/>
            <person name="Camara F."/>
            <person name="Young S.K."/>
            <person name="Zeng Q."/>
            <person name="Gargeya S."/>
            <person name="Fitzgerald M."/>
            <person name="Haas B."/>
            <person name="Abouelleil A."/>
            <person name="Alvarado L."/>
            <person name="Arachchi H.M."/>
            <person name="Berlin A."/>
            <person name="Brown A."/>
            <person name="Chapman S.B."/>
            <person name="Chen Z."/>
            <person name="Dunbar C."/>
            <person name="Freedman E."/>
            <person name="Gearin G."/>
            <person name="Gellesch M."/>
            <person name="Goldberg J."/>
            <person name="Griggs A."/>
            <person name="Gujja S."/>
            <person name="Heiman D."/>
            <person name="Howarth C."/>
            <person name="Larson L."/>
            <person name="Lui A."/>
            <person name="MacDonald P.J.P."/>
            <person name="Montmayeur A."/>
            <person name="Murphy C."/>
            <person name="Neiman D."/>
            <person name="Pearson M."/>
            <person name="Priest M."/>
            <person name="Roberts A."/>
            <person name="Saif S."/>
            <person name="Shea T."/>
            <person name="Shenoy N."/>
            <person name="Sisk P."/>
            <person name="Stolte C."/>
            <person name="Sykes S."/>
            <person name="Wortman J."/>
            <person name="Nusbaum C."/>
            <person name="Birren B."/>
        </authorList>
    </citation>
    <scope>NUCLEOTIDE SEQUENCE [LARGE SCALE GENOMIC DNA]</scope>
    <source>
        <strain evidence="2 3">Mauritania I</strain>
    </source>
</reference>
<dbReference type="InterPro" id="IPR024288">
    <property type="entry name" value="SICA_C"/>
</dbReference>
<evidence type="ECO:0000313" key="2">
    <source>
        <dbReference type="EMBL" id="KMZ91053.1"/>
    </source>
</evidence>
<dbReference type="AlphaFoldDB" id="A0A0J9VTZ7"/>